<dbReference type="Proteomes" id="UP000031549">
    <property type="component" value="Unassembled WGS sequence"/>
</dbReference>
<sequence>MKKFGLPIWFPYPNSWLSALMLSVLMTAFVNIIRRNSELLLNLARWSNRPEQFIIWLILLLILPIPAIAFLHHFFLGRFISAIPGEKVSKIQGFFPGFISWWESLYSWLVFILSTLAATLFCTPFLPLFNLSYEKIITNSSFIDRNIQTIFAVVWLINAALIYQIGYLFKCRLVYGDSVDNTVENPNLDASPQIETDSMGDETISTQMQTTEELPAKKPTFLSFITKHGKSPKRIFTIILIPLVAAWIYLFTKLPEVQQTANLAEQIRLSVSSEATPVNSKSLEDDTFEKGLSKGKSAAKLARVAESHDEWKMVENMWKEAIFLMNSVPSSSPDYALSQQKITQYQVYLDFAKQSAGNK</sequence>
<keyword evidence="1" id="KW-0812">Transmembrane</keyword>
<dbReference type="AlphaFoldDB" id="A0A846GZD8"/>
<evidence type="ECO:0000313" key="2">
    <source>
        <dbReference type="EMBL" id="NEU71102.1"/>
    </source>
</evidence>
<keyword evidence="1" id="KW-0472">Membrane</keyword>
<accession>A0A846GZD8</accession>
<gene>
    <name evidence="2" type="ORF">PI95_000545</name>
</gene>
<feature type="transmembrane region" description="Helical" evidence="1">
    <location>
        <begin position="235"/>
        <end position="252"/>
    </location>
</feature>
<protein>
    <submittedName>
        <fullName evidence="2">Uncharacterized protein</fullName>
    </submittedName>
</protein>
<reference evidence="2 3" key="1">
    <citation type="journal article" date="2015" name="Genome Announc.">
        <title>Draft Genome Sequence of Cyanobacterium Hassallia byssoidea Strain VB512170, Isolated from Monuments in India.</title>
        <authorList>
            <person name="Singh D."/>
            <person name="Chandrababunaidu M.M."/>
            <person name="Panda A."/>
            <person name="Sen D."/>
            <person name="Bhattacharyya S."/>
            <person name="Adhikary S.P."/>
            <person name="Tripathy S."/>
        </authorList>
    </citation>
    <scope>NUCLEOTIDE SEQUENCE [LARGE SCALE GENOMIC DNA]</scope>
    <source>
        <strain evidence="2 3">VB512170</strain>
    </source>
</reference>
<feature type="transmembrane region" description="Helical" evidence="1">
    <location>
        <begin position="15"/>
        <end position="33"/>
    </location>
</feature>
<name>A0A846GZD8_9CYAN</name>
<organism evidence="2 3">
    <name type="scientific">Hassallia byssoidea VB512170</name>
    <dbReference type="NCBI Taxonomy" id="1304833"/>
    <lineage>
        <taxon>Bacteria</taxon>
        <taxon>Bacillati</taxon>
        <taxon>Cyanobacteriota</taxon>
        <taxon>Cyanophyceae</taxon>
        <taxon>Nostocales</taxon>
        <taxon>Tolypothrichaceae</taxon>
        <taxon>Hassallia</taxon>
    </lineage>
</organism>
<feature type="transmembrane region" description="Helical" evidence="1">
    <location>
        <begin position="53"/>
        <end position="75"/>
    </location>
</feature>
<feature type="transmembrane region" description="Helical" evidence="1">
    <location>
        <begin position="150"/>
        <end position="169"/>
    </location>
</feature>
<evidence type="ECO:0000313" key="3">
    <source>
        <dbReference type="Proteomes" id="UP000031549"/>
    </source>
</evidence>
<keyword evidence="1" id="KW-1133">Transmembrane helix</keyword>
<keyword evidence="3" id="KW-1185">Reference proteome</keyword>
<dbReference type="EMBL" id="JTCM02000001">
    <property type="protein sequence ID" value="NEU71102.1"/>
    <property type="molecule type" value="Genomic_DNA"/>
</dbReference>
<dbReference type="RefSeq" id="WP_039754058.1">
    <property type="nucleotide sequence ID" value="NZ_JTCM02000001.1"/>
</dbReference>
<evidence type="ECO:0000256" key="1">
    <source>
        <dbReference type="SAM" id="Phobius"/>
    </source>
</evidence>
<proteinExistence type="predicted"/>
<comment type="caution">
    <text evidence="2">The sequence shown here is derived from an EMBL/GenBank/DDBJ whole genome shotgun (WGS) entry which is preliminary data.</text>
</comment>
<feature type="transmembrane region" description="Helical" evidence="1">
    <location>
        <begin position="105"/>
        <end position="129"/>
    </location>
</feature>